<dbReference type="InterPro" id="IPR029058">
    <property type="entry name" value="AB_hydrolase_fold"/>
</dbReference>
<dbReference type="Gene3D" id="3.40.50.1820">
    <property type="entry name" value="alpha/beta hydrolase"/>
    <property type="match status" value="1"/>
</dbReference>
<protein>
    <submittedName>
        <fullName evidence="2">Alpha/beta-hydrolase</fullName>
    </submittedName>
</protein>
<evidence type="ECO:0000259" key="1">
    <source>
        <dbReference type="Pfam" id="PF12697"/>
    </source>
</evidence>
<dbReference type="PANTHER" id="PTHR43433">
    <property type="entry name" value="HYDROLASE, ALPHA/BETA FOLD FAMILY PROTEIN"/>
    <property type="match status" value="1"/>
</dbReference>
<proteinExistence type="predicted"/>
<dbReference type="InParanoid" id="A0A165JLD7"/>
<keyword evidence="3" id="KW-1185">Reference proteome</keyword>
<dbReference type="PANTHER" id="PTHR43433:SF10">
    <property type="entry name" value="AB HYDROLASE-1 DOMAIN-CONTAINING PROTEIN"/>
    <property type="match status" value="1"/>
</dbReference>
<evidence type="ECO:0000313" key="3">
    <source>
        <dbReference type="Proteomes" id="UP000076842"/>
    </source>
</evidence>
<evidence type="ECO:0000313" key="2">
    <source>
        <dbReference type="EMBL" id="KZT61991.1"/>
    </source>
</evidence>
<dbReference type="Pfam" id="PF12697">
    <property type="entry name" value="Abhydrolase_6"/>
    <property type="match status" value="1"/>
</dbReference>
<dbReference type="OrthoDB" id="294702at2759"/>
<name>A0A165JLD7_9BASI</name>
<sequence length="301" mass="33420">MRVSFSEAGSRDSPVILCIPPSFCSRYVAGPNFELRARKFGVRVITVDRPGMGGTERCSTEERLEVSAKHVTSVLEYLGVHKAAIVTHSSGAIFTLDLLANYPAVVGPSPRVYLMSSWIPTSMSSQFGLQLIPSPLVGNQHKFLPTFVSIAKGVGPAFAFSSGFINHSRKEKEKKENDDWVIPERFRKEGEKYEPKAPYHVKLSNSSEIGKCIDKSWYRKTVAAIARGYVARGDKVMIEQWWAEKDGLVPKKGRDWFDELMSTAGDAIEYHSAELEGLGHDDPTAKIEVVGAIFEDVREHA</sequence>
<dbReference type="Proteomes" id="UP000076842">
    <property type="component" value="Unassembled WGS sequence"/>
</dbReference>
<dbReference type="InterPro" id="IPR000073">
    <property type="entry name" value="AB_hydrolase_1"/>
</dbReference>
<dbReference type="AlphaFoldDB" id="A0A165JLD7"/>
<dbReference type="InterPro" id="IPR050471">
    <property type="entry name" value="AB_hydrolase"/>
</dbReference>
<feature type="domain" description="AB hydrolase-1" evidence="1">
    <location>
        <begin position="36"/>
        <end position="280"/>
    </location>
</feature>
<reference evidence="2 3" key="1">
    <citation type="journal article" date="2016" name="Mol. Biol. Evol.">
        <title>Comparative Genomics of Early-Diverging Mushroom-Forming Fungi Provides Insights into the Origins of Lignocellulose Decay Capabilities.</title>
        <authorList>
            <person name="Nagy L.G."/>
            <person name="Riley R."/>
            <person name="Tritt A."/>
            <person name="Adam C."/>
            <person name="Daum C."/>
            <person name="Floudas D."/>
            <person name="Sun H."/>
            <person name="Yadav J.S."/>
            <person name="Pangilinan J."/>
            <person name="Larsson K.H."/>
            <person name="Matsuura K."/>
            <person name="Barry K."/>
            <person name="Labutti K."/>
            <person name="Kuo R."/>
            <person name="Ohm R.A."/>
            <person name="Bhattacharya S.S."/>
            <person name="Shirouzu T."/>
            <person name="Yoshinaga Y."/>
            <person name="Martin F.M."/>
            <person name="Grigoriev I.V."/>
            <person name="Hibbett D.S."/>
        </authorList>
    </citation>
    <scope>NUCLEOTIDE SEQUENCE [LARGE SCALE GENOMIC DNA]</scope>
    <source>
        <strain evidence="2 3">HHB12733</strain>
    </source>
</reference>
<dbReference type="GO" id="GO:0016787">
    <property type="term" value="F:hydrolase activity"/>
    <property type="evidence" value="ECO:0007669"/>
    <property type="project" value="UniProtKB-KW"/>
</dbReference>
<dbReference type="EMBL" id="KV423919">
    <property type="protein sequence ID" value="KZT61991.1"/>
    <property type="molecule type" value="Genomic_DNA"/>
</dbReference>
<gene>
    <name evidence="2" type="ORF">CALCODRAFT_514367</name>
</gene>
<dbReference type="STRING" id="1353952.A0A165JLD7"/>
<organism evidence="2 3">
    <name type="scientific">Calocera cornea HHB12733</name>
    <dbReference type="NCBI Taxonomy" id="1353952"/>
    <lineage>
        <taxon>Eukaryota</taxon>
        <taxon>Fungi</taxon>
        <taxon>Dikarya</taxon>
        <taxon>Basidiomycota</taxon>
        <taxon>Agaricomycotina</taxon>
        <taxon>Dacrymycetes</taxon>
        <taxon>Dacrymycetales</taxon>
        <taxon>Dacrymycetaceae</taxon>
        <taxon>Calocera</taxon>
    </lineage>
</organism>
<keyword evidence="2" id="KW-0378">Hydrolase</keyword>
<accession>A0A165JLD7</accession>
<dbReference type="SUPFAM" id="SSF53474">
    <property type="entry name" value="alpha/beta-Hydrolases"/>
    <property type="match status" value="1"/>
</dbReference>